<name>A0ABP1QHV9_9HEXA</name>
<comment type="caution">
    <text evidence="3">The sequence shown here is derived from an EMBL/GenBank/DDBJ whole genome shotgun (WGS) entry which is preliminary data.</text>
</comment>
<dbReference type="Proteomes" id="UP001642540">
    <property type="component" value="Unassembled WGS sequence"/>
</dbReference>
<feature type="compositionally biased region" description="Polar residues" evidence="2">
    <location>
        <begin position="95"/>
        <end position="107"/>
    </location>
</feature>
<sequence>MPGKKAPDYFPLNLSMSGIAGIGKGSYYGDVSPVLGYHHGKFDNSGLGMIMGSPINTLTNNSPNTNAFSLSEYITLNGIPPVNSEDEEEDEDDIVSQSGSESVSIQGSDDLDVDIDDVDSLVLNIRDKLQMAPNGGNGGSVTTHHWTSVGSLGNNSTSECNSPASGNASNDLLIHHHHHHHHHRTSPLSFPSSSSISPSPNSSNNSGSSRRRRNHPYTHVRSMNFNHQLHRKQSCSSGASSSSSTSTNNVNKGHNSYYRRFHPNPPGSIGKSKSSSSHQKNWWATSMSKGCGSGSSISKQFSRTDDPFQLLQELLESGSLIKEAVRRLNRKCLNSSNGNNTNPGTTPSNSIANSVIFNSGSNSASSTSNSSSTRFSFIDEDTENSYPVIPISNQ</sequence>
<feature type="compositionally biased region" description="Low complexity" evidence="2">
    <location>
        <begin position="334"/>
        <end position="350"/>
    </location>
</feature>
<gene>
    <name evidence="3" type="ORF">ODALV1_LOCUS9490</name>
</gene>
<comment type="similarity">
    <text evidence="1">Belongs to the GSK-3-binding protein family.</text>
</comment>
<feature type="compositionally biased region" description="Low complexity" evidence="2">
    <location>
        <begin position="267"/>
        <end position="277"/>
    </location>
</feature>
<evidence type="ECO:0000313" key="3">
    <source>
        <dbReference type="EMBL" id="CAL8096922.1"/>
    </source>
</evidence>
<feature type="compositionally biased region" description="Low complexity" evidence="2">
    <location>
        <begin position="186"/>
        <end position="208"/>
    </location>
</feature>
<feature type="region of interest" description="Disordered" evidence="2">
    <location>
        <begin position="79"/>
        <end position="111"/>
    </location>
</feature>
<feature type="compositionally biased region" description="Low complexity" evidence="2">
    <location>
        <begin position="234"/>
        <end position="246"/>
    </location>
</feature>
<evidence type="ECO:0000313" key="4">
    <source>
        <dbReference type="Proteomes" id="UP001642540"/>
    </source>
</evidence>
<protein>
    <submittedName>
        <fullName evidence="3">Uncharacterized protein</fullName>
    </submittedName>
</protein>
<evidence type="ECO:0000256" key="2">
    <source>
        <dbReference type="SAM" id="MobiDB-lite"/>
    </source>
</evidence>
<organism evidence="3 4">
    <name type="scientific">Orchesella dallaii</name>
    <dbReference type="NCBI Taxonomy" id="48710"/>
    <lineage>
        <taxon>Eukaryota</taxon>
        <taxon>Metazoa</taxon>
        <taxon>Ecdysozoa</taxon>
        <taxon>Arthropoda</taxon>
        <taxon>Hexapoda</taxon>
        <taxon>Collembola</taxon>
        <taxon>Entomobryomorpha</taxon>
        <taxon>Entomobryoidea</taxon>
        <taxon>Orchesellidae</taxon>
        <taxon>Orchesellinae</taxon>
        <taxon>Orchesella</taxon>
    </lineage>
</organism>
<feature type="compositionally biased region" description="Acidic residues" evidence="2">
    <location>
        <begin position="84"/>
        <end position="94"/>
    </location>
</feature>
<proteinExistence type="inferred from homology"/>
<reference evidence="3 4" key="1">
    <citation type="submission" date="2024-08" db="EMBL/GenBank/DDBJ databases">
        <authorList>
            <person name="Cucini C."/>
            <person name="Frati F."/>
        </authorList>
    </citation>
    <scope>NUCLEOTIDE SEQUENCE [LARGE SCALE GENOMIC DNA]</scope>
</reference>
<feature type="compositionally biased region" description="Basic residues" evidence="2">
    <location>
        <begin position="175"/>
        <end position="185"/>
    </location>
</feature>
<feature type="region of interest" description="Disordered" evidence="2">
    <location>
        <begin position="131"/>
        <end position="281"/>
    </location>
</feature>
<feature type="region of interest" description="Disordered" evidence="2">
    <location>
        <begin position="332"/>
        <end position="353"/>
    </location>
</feature>
<feature type="compositionally biased region" description="Basic residues" evidence="2">
    <location>
        <begin position="209"/>
        <end position="218"/>
    </location>
</feature>
<dbReference type="InterPro" id="IPR008014">
    <property type="entry name" value="GSK3-bd"/>
</dbReference>
<accession>A0ABP1QHV9</accession>
<dbReference type="EMBL" id="CAXLJM020000028">
    <property type="protein sequence ID" value="CAL8096922.1"/>
    <property type="molecule type" value="Genomic_DNA"/>
</dbReference>
<dbReference type="Pfam" id="PF05350">
    <property type="entry name" value="GSK-3_bind"/>
    <property type="match status" value="1"/>
</dbReference>
<evidence type="ECO:0000256" key="1">
    <source>
        <dbReference type="ARBA" id="ARBA00010422"/>
    </source>
</evidence>
<keyword evidence="4" id="KW-1185">Reference proteome</keyword>
<feature type="compositionally biased region" description="Polar residues" evidence="2">
    <location>
        <begin position="140"/>
        <end position="170"/>
    </location>
</feature>